<dbReference type="SUPFAM" id="SSF51569">
    <property type="entry name" value="Aldolase"/>
    <property type="match status" value="1"/>
</dbReference>
<dbReference type="InterPro" id="IPR013785">
    <property type="entry name" value="Aldolase_TIM"/>
</dbReference>
<dbReference type="EC" id="2.5.1.54" evidence="8"/>
<keyword evidence="5 8" id="KW-0808">Transferase</keyword>
<evidence type="ECO:0000256" key="7">
    <source>
        <dbReference type="ARBA" id="ARBA00047508"/>
    </source>
</evidence>
<evidence type="ECO:0000256" key="6">
    <source>
        <dbReference type="ARBA" id="ARBA00023141"/>
    </source>
</evidence>
<dbReference type="GO" id="GO:0003849">
    <property type="term" value="F:3-deoxy-7-phosphoheptulonate synthase activity"/>
    <property type="evidence" value="ECO:0007669"/>
    <property type="project" value="UniProtKB-EC"/>
</dbReference>
<dbReference type="Proteomes" id="UP001054846">
    <property type="component" value="Chromosome"/>
</dbReference>
<evidence type="ECO:0000313" key="11">
    <source>
        <dbReference type="Proteomes" id="UP001054846"/>
    </source>
</evidence>
<evidence type="ECO:0000259" key="9">
    <source>
        <dbReference type="Pfam" id="PF00793"/>
    </source>
</evidence>
<dbReference type="InterPro" id="IPR006218">
    <property type="entry name" value="DAHP1/KDSA"/>
</dbReference>
<comment type="similarity">
    <text evidence="3 8">Belongs to the class-I DAHP synthase family.</text>
</comment>
<proteinExistence type="inferred from homology"/>
<evidence type="ECO:0000256" key="8">
    <source>
        <dbReference type="PIRNR" id="PIRNR001361"/>
    </source>
</evidence>
<dbReference type="NCBIfam" id="NF009395">
    <property type="entry name" value="PRK12755.1"/>
    <property type="match status" value="1"/>
</dbReference>
<dbReference type="Gene3D" id="3.20.20.70">
    <property type="entry name" value="Aldolase class I"/>
    <property type="match status" value="1"/>
</dbReference>
<accession>A0ABY3PTZ5</accession>
<organism evidence="10 11">
    <name type="scientific">Gloeobacter morelensis MG652769</name>
    <dbReference type="NCBI Taxonomy" id="2781736"/>
    <lineage>
        <taxon>Bacteria</taxon>
        <taxon>Bacillati</taxon>
        <taxon>Cyanobacteriota</taxon>
        <taxon>Cyanophyceae</taxon>
        <taxon>Gloeobacterales</taxon>
        <taxon>Gloeobacteraceae</taxon>
        <taxon>Gloeobacter</taxon>
        <taxon>Gloeobacter morelensis</taxon>
    </lineage>
</organism>
<dbReference type="NCBIfam" id="NF009396">
    <property type="entry name" value="PRK12756.1"/>
    <property type="match status" value="1"/>
</dbReference>
<keyword evidence="4 8" id="KW-0028">Amino-acid biosynthesis</keyword>
<evidence type="ECO:0000313" key="10">
    <source>
        <dbReference type="EMBL" id="UFP96969.1"/>
    </source>
</evidence>
<dbReference type="PIRSF" id="PIRSF001361">
    <property type="entry name" value="DAHP_synthase"/>
    <property type="match status" value="1"/>
</dbReference>
<comment type="catalytic activity">
    <reaction evidence="7 8">
        <text>D-erythrose 4-phosphate + phosphoenolpyruvate + H2O = 7-phospho-2-dehydro-3-deoxy-D-arabino-heptonate + phosphate</text>
        <dbReference type="Rhea" id="RHEA:14717"/>
        <dbReference type="ChEBI" id="CHEBI:15377"/>
        <dbReference type="ChEBI" id="CHEBI:16897"/>
        <dbReference type="ChEBI" id="CHEBI:43474"/>
        <dbReference type="ChEBI" id="CHEBI:58394"/>
        <dbReference type="ChEBI" id="CHEBI:58702"/>
        <dbReference type="EC" id="2.5.1.54"/>
    </reaction>
</comment>
<dbReference type="InterPro" id="IPR006219">
    <property type="entry name" value="DAHP_synth_1"/>
</dbReference>
<dbReference type="Pfam" id="PF00793">
    <property type="entry name" value="DAHP_synth_1"/>
    <property type="match status" value="1"/>
</dbReference>
<dbReference type="NCBIfam" id="TIGR00034">
    <property type="entry name" value="aroFGH"/>
    <property type="match status" value="1"/>
</dbReference>
<dbReference type="EMBL" id="CP063845">
    <property type="protein sequence ID" value="UFP96969.1"/>
    <property type="molecule type" value="Genomic_DNA"/>
</dbReference>
<gene>
    <name evidence="10" type="ORF">ISF26_11470</name>
</gene>
<evidence type="ECO:0000256" key="4">
    <source>
        <dbReference type="ARBA" id="ARBA00022605"/>
    </source>
</evidence>
<dbReference type="PANTHER" id="PTHR21225:SF12">
    <property type="entry name" value="PHOSPHO-2-DEHYDRO-3-DEOXYHEPTONATE ALDOLASE, TYROSINE-INHIBITED"/>
    <property type="match status" value="1"/>
</dbReference>
<evidence type="ECO:0000256" key="2">
    <source>
        <dbReference type="ARBA" id="ARBA00004688"/>
    </source>
</evidence>
<evidence type="ECO:0000256" key="3">
    <source>
        <dbReference type="ARBA" id="ARBA00007985"/>
    </source>
</evidence>
<feature type="domain" description="DAHP synthetase I/KDSA" evidence="9">
    <location>
        <begin position="56"/>
        <end position="350"/>
    </location>
</feature>
<keyword evidence="6 8" id="KW-0057">Aromatic amino acid biosynthesis</keyword>
<protein>
    <recommendedName>
        <fullName evidence="8">Phospho-2-dehydro-3-deoxyheptonate aldolase</fullName>
        <ecNumber evidence="8">2.5.1.54</ecNumber>
    </recommendedName>
</protein>
<sequence>MPGGSRDVGEFAFEPLDDLRIVSVSEIPPPVQLREQLPLDAAAQNAVRRGRSQIRAVLGGFDSRLLVVVGPCSVHDTDAAREYAQRLAECARRYADELLIAMRVYFEKPRTTVGWKGLINDPDLDGSCRIGEGLATARALLLDVARLGLPAATEFLDPITPEYIVDLISWGAIGARTVESQVHRQVASALSCPVGFKNGSSGDIAVAVEAVLSARNAHQFLSHTREGRTAIVLTSGNPDCHIVLRGGKNGPNHSADHLVEAGRLLREAGLPERLMVDCSHANSSKDHRRQGEVCEQLAVRIAQGDMRMMGLMIESHLVEGRQELGDGCHLRHGQSITDACIGWEQTERLLARLHEAAGARRCRLAVRSKLPV</sequence>
<reference evidence="10 11" key="1">
    <citation type="journal article" date="2021" name="Genome Biol. Evol.">
        <title>Complete Genome Sequencing of a Novel Gloeobacter Species from a Waterfall Cave in Mexico.</title>
        <authorList>
            <person name="Saw J.H."/>
            <person name="Cardona T."/>
            <person name="Montejano G."/>
        </authorList>
    </citation>
    <scope>NUCLEOTIDE SEQUENCE [LARGE SCALE GENOMIC DNA]</scope>
    <source>
        <strain evidence="10">MG652769</strain>
    </source>
</reference>
<dbReference type="PANTHER" id="PTHR21225">
    <property type="entry name" value="PHOSPHO-2-DEHYDRO-3-DEOXYHEPTONATE ALDOLASE DAHP SYNTHETASE"/>
    <property type="match status" value="1"/>
</dbReference>
<keyword evidence="11" id="KW-1185">Reference proteome</keyword>
<evidence type="ECO:0000256" key="1">
    <source>
        <dbReference type="ARBA" id="ARBA00003726"/>
    </source>
</evidence>
<evidence type="ECO:0000256" key="5">
    <source>
        <dbReference type="ARBA" id="ARBA00022679"/>
    </source>
</evidence>
<comment type="function">
    <text evidence="1 8">Stereospecific condensation of phosphoenolpyruvate (PEP) and D-erythrose-4-phosphate (E4P) giving rise to 3-deoxy-D-arabino-heptulosonate-7-phosphate (DAHP).</text>
</comment>
<name>A0ABY3PTZ5_9CYAN</name>
<comment type="pathway">
    <text evidence="2 8">Metabolic intermediate biosynthesis; chorismate biosynthesis; chorismate from D-erythrose 4-phosphate and phosphoenolpyruvate: step 1/7.</text>
</comment>